<organism evidence="2 3">
    <name type="scientific">Stylosanthes scabra</name>
    <dbReference type="NCBI Taxonomy" id="79078"/>
    <lineage>
        <taxon>Eukaryota</taxon>
        <taxon>Viridiplantae</taxon>
        <taxon>Streptophyta</taxon>
        <taxon>Embryophyta</taxon>
        <taxon>Tracheophyta</taxon>
        <taxon>Spermatophyta</taxon>
        <taxon>Magnoliopsida</taxon>
        <taxon>eudicotyledons</taxon>
        <taxon>Gunneridae</taxon>
        <taxon>Pentapetalae</taxon>
        <taxon>rosids</taxon>
        <taxon>fabids</taxon>
        <taxon>Fabales</taxon>
        <taxon>Fabaceae</taxon>
        <taxon>Papilionoideae</taxon>
        <taxon>50 kb inversion clade</taxon>
        <taxon>dalbergioids sensu lato</taxon>
        <taxon>Dalbergieae</taxon>
        <taxon>Pterocarpus clade</taxon>
        <taxon>Stylosanthes</taxon>
    </lineage>
</organism>
<evidence type="ECO:0000313" key="2">
    <source>
        <dbReference type="EMBL" id="MED6180937.1"/>
    </source>
</evidence>
<dbReference type="Proteomes" id="UP001341840">
    <property type="component" value="Unassembled WGS sequence"/>
</dbReference>
<protein>
    <submittedName>
        <fullName evidence="2">Uncharacterized protein</fullName>
    </submittedName>
</protein>
<name>A0ABU6W520_9FABA</name>
<accession>A0ABU6W520</accession>
<gene>
    <name evidence="2" type="ORF">PIB30_014719</name>
</gene>
<evidence type="ECO:0000256" key="1">
    <source>
        <dbReference type="SAM" id="MobiDB-lite"/>
    </source>
</evidence>
<dbReference type="EMBL" id="JASCZI010181282">
    <property type="protein sequence ID" value="MED6180937.1"/>
    <property type="molecule type" value="Genomic_DNA"/>
</dbReference>
<comment type="caution">
    <text evidence="2">The sequence shown here is derived from an EMBL/GenBank/DDBJ whole genome shotgun (WGS) entry which is preliminary data.</text>
</comment>
<keyword evidence="3" id="KW-1185">Reference proteome</keyword>
<proteinExistence type="predicted"/>
<evidence type="ECO:0000313" key="3">
    <source>
        <dbReference type="Proteomes" id="UP001341840"/>
    </source>
</evidence>
<feature type="region of interest" description="Disordered" evidence="1">
    <location>
        <begin position="1"/>
        <end position="23"/>
    </location>
</feature>
<reference evidence="2 3" key="1">
    <citation type="journal article" date="2023" name="Plants (Basel)">
        <title>Bridging the Gap: Combining Genomics and Transcriptomics Approaches to Understand Stylosanthes scabra, an Orphan Legume from the Brazilian Caatinga.</title>
        <authorList>
            <person name="Ferreira-Neto J.R.C."/>
            <person name="da Silva M.D."/>
            <person name="Binneck E."/>
            <person name="de Melo N.F."/>
            <person name="da Silva R.H."/>
            <person name="de Melo A.L.T.M."/>
            <person name="Pandolfi V."/>
            <person name="Bustamante F.O."/>
            <person name="Brasileiro-Vidal A.C."/>
            <person name="Benko-Iseppon A.M."/>
        </authorList>
    </citation>
    <scope>NUCLEOTIDE SEQUENCE [LARGE SCALE GENOMIC DNA]</scope>
    <source>
        <tissue evidence="2">Leaves</tissue>
    </source>
</reference>
<feature type="compositionally biased region" description="Basic and acidic residues" evidence="1">
    <location>
        <begin position="1"/>
        <end position="21"/>
    </location>
</feature>
<sequence length="125" mass="14159">MAKDGIRREEFMKRSQKDKTGHSCSNIEATCVRIPRNCEAAPYTRARARSSRRDLHVTLVCTAARYVLRVHSPSTGARYMDIIYRCEALDVRFPMALEPSHLDLCSSSYNQTSDKRSGLTALGEF</sequence>